<protein>
    <submittedName>
        <fullName evidence="2">GH13_4 / GH13_16 / GH13 / GH13_36 / GH13_ 17 / GH13_31 / GH13_29 / GH13_40 / GH13_23 / GH13 _30 / GH13_18 / GH13_35 / GH13_21 / GH13_20 / GH13_2</fullName>
        <ecNumber evidence="2">2.4.1.4</ecNumber>
    </submittedName>
</protein>
<dbReference type="SUPFAM" id="SSF51445">
    <property type="entry name" value="(Trans)glycosidases"/>
    <property type="match status" value="1"/>
</dbReference>
<dbReference type="EC" id="2.4.1.4" evidence="2"/>
<dbReference type="SMART" id="SM00642">
    <property type="entry name" value="Aamy"/>
    <property type="match status" value="1"/>
</dbReference>
<reference evidence="2" key="1">
    <citation type="submission" date="2020-02" db="EMBL/GenBank/DDBJ databases">
        <authorList>
            <person name="Meier V. D."/>
        </authorList>
    </citation>
    <scope>NUCLEOTIDE SEQUENCE</scope>
    <source>
        <strain evidence="2">AVDCRST_MAG73</strain>
    </source>
</reference>
<sequence>MSGPPPTAVDRRAARSLERLLPRLRDGFAAERASDPVGWAAFEVRLERHFGALFEPLVAVYGAEYDFFYHLERTLVLAARSWLDREPALRALDATREANPAWFRSERMIGAVCYVDLFAGDLAGLRAKLPYIVSLGVTYLHLMPLFPAPDGNNDGGYAVSSYREVDPALGTMDELADLAGELRRHGISLVLDFVFNHTSDEHAWAEAARDDPDHPDAFYWLFPDRTLPDAYGRTLRDIFPEQRPGSFTWNAETGRWVWTTFNSFQWDLRYAAPAVFRAMAGEMLFLANRGVEILRLDAVAFVWKRLGTACENLPEAHLLIRAFNALARIAAPALLFKSEAIVHPDEVARYIAPEECQLSYNPLLMALGWEALATRDARLLRDSMRRRFAIAPGCAWVNYVRSHDDIGWTFDDADAARLRIDGFGHRRFLNAFYVGRFDGSFARGLPFQENPRTGDARICGTAASLAGLEKALREEGEAEVDLAIGRILALYGIALGIGGIPLLYLGDEVGTRNDYDFQLDPDKATDSRWVHRPFTDWAAVARADDPHTLEGRLCHALRHLIRLRRANPVFGDALTEVIDPGNDHVFGYVRQGREDGRRLLALVNVTEREQIVDANRVRLAGLAYAFRDLITDARWTLDRDVGVGPYQTLWLVGDEHGAA</sequence>
<dbReference type="EMBL" id="CADCWE010000201">
    <property type="protein sequence ID" value="CAA9552889.1"/>
    <property type="molecule type" value="Genomic_DNA"/>
</dbReference>
<dbReference type="PANTHER" id="PTHR10357">
    <property type="entry name" value="ALPHA-AMYLASE FAMILY MEMBER"/>
    <property type="match status" value="1"/>
</dbReference>
<dbReference type="InterPro" id="IPR006047">
    <property type="entry name" value="GH13_cat_dom"/>
</dbReference>
<dbReference type="PANTHER" id="PTHR10357:SF213">
    <property type="entry name" value="ALPHA AMYLASE CATALYTIC REGION"/>
    <property type="match status" value="1"/>
</dbReference>
<dbReference type="CDD" id="cd11324">
    <property type="entry name" value="AmyAc_Amylosucrase"/>
    <property type="match status" value="1"/>
</dbReference>
<dbReference type="Gene3D" id="3.90.400.10">
    <property type="entry name" value="Oligo-1,6-glucosidase, Domain 2"/>
    <property type="match status" value="1"/>
</dbReference>
<dbReference type="GO" id="GO:0047669">
    <property type="term" value="F:amylosucrase activity"/>
    <property type="evidence" value="ECO:0007669"/>
    <property type="project" value="UniProtKB-EC"/>
</dbReference>
<feature type="domain" description="Glycosyl hydrolase family 13 catalytic" evidence="1">
    <location>
        <begin position="114"/>
        <end position="544"/>
    </location>
</feature>
<dbReference type="GO" id="GO:0005975">
    <property type="term" value="P:carbohydrate metabolic process"/>
    <property type="evidence" value="ECO:0007669"/>
    <property type="project" value="InterPro"/>
</dbReference>
<dbReference type="Gene3D" id="3.20.20.80">
    <property type="entry name" value="Glycosidases"/>
    <property type="match status" value="1"/>
</dbReference>
<dbReference type="SUPFAM" id="SSF51011">
    <property type="entry name" value="Glycosyl hydrolase domain"/>
    <property type="match status" value="1"/>
</dbReference>
<organism evidence="2">
    <name type="scientific">uncultured Thermomicrobiales bacterium</name>
    <dbReference type="NCBI Taxonomy" id="1645740"/>
    <lineage>
        <taxon>Bacteria</taxon>
        <taxon>Pseudomonadati</taxon>
        <taxon>Thermomicrobiota</taxon>
        <taxon>Thermomicrobia</taxon>
        <taxon>Thermomicrobiales</taxon>
        <taxon>environmental samples</taxon>
    </lineage>
</organism>
<dbReference type="AlphaFoldDB" id="A0A6J4UK85"/>
<evidence type="ECO:0000313" key="2">
    <source>
        <dbReference type="EMBL" id="CAA9552889.1"/>
    </source>
</evidence>
<evidence type="ECO:0000259" key="1">
    <source>
        <dbReference type="SMART" id="SM00642"/>
    </source>
</evidence>
<accession>A0A6J4UK85</accession>
<dbReference type="Gene3D" id="2.60.40.1180">
    <property type="entry name" value="Golgi alpha-mannosidase II"/>
    <property type="match status" value="1"/>
</dbReference>
<dbReference type="InterPro" id="IPR013780">
    <property type="entry name" value="Glyco_hydro_b"/>
</dbReference>
<dbReference type="Pfam" id="PF00128">
    <property type="entry name" value="Alpha-amylase"/>
    <property type="match status" value="1"/>
</dbReference>
<dbReference type="Gene3D" id="1.10.1740.10">
    <property type="match status" value="1"/>
</dbReference>
<dbReference type="InterPro" id="IPR045857">
    <property type="entry name" value="O16G_dom_2"/>
</dbReference>
<name>A0A6J4UK85_9BACT</name>
<keyword evidence="2" id="KW-0808">Transferase</keyword>
<dbReference type="InterPro" id="IPR044077">
    <property type="entry name" value="Amylosucrase"/>
</dbReference>
<proteinExistence type="predicted"/>
<keyword evidence="2" id="KW-0328">Glycosyltransferase</keyword>
<dbReference type="InterPro" id="IPR017853">
    <property type="entry name" value="GH"/>
</dbReference>
<gene>
    <name evidence="2" type="ORF">AVDCRST_MAG73-3104</name>
</gene>